<dbReference type="Proteomes" id="UP000835052">
    <property type="component" value="Unassembled WGS sequence"/>
</dbReference>
<evidence type="ECO:0000313" key="3">
    <source>
        <dbReference type="Proteomes" id="UP000835052"/>
    </source>
</evidence>
<comment type="caution">
    <text evidence="2">The sequence shown here is derived from an EMBL/GenBank/DDBJ whole genome shotgun (WGS) entry which is preliminary data.</text>
</comment>
<keyword evidence="1" id="KW-1133">Transmembrane helix</keyword>
<keyword evidence="3" id="KW-1185">Reference proteome</keyword>
<evidence type="ECO:0000313" key="2">
    <source>
        <dbReference type="EMBL" id="CAD6194390.1"/>
    </source>
</evidence>
<gene>
    <name evidence="2" type="ORF">CAUJ_LOCUS10309</name>
</gene>
<keyword evidence="1" id="KW-0472">Membrane</keyword>
<accession>A0A8S1HMK2</accession>
<organism evidence="2 3">
    <name type="scientific">Caenorhabditis auriculariae</name>
    <dbReference type="NCBI Taxonomy" id="2777116"/>
    <lineage>
        <taxon>Eukaryota</taxon>
        <taxon>Metazoa</taxon>
        <taxon>Ecdysozoa</taxon>
        <taxon>Nematoda</taxon>
        <taxon>Chromadorea</taxon>
        <taxon>Rhabditida</taxon>
        <taxon>Rhabditina</taxon>
        <taxon>Rhabditomorpha</taxon>
        <taxon>Rhabditoidea</taxon>
        <taxon>Rhabditidae</taxon>
        <taxon>Peloderinae</taxon>
        <taxon>Caenorhabditis</taxon>
    </lineage>
</organism>
<dbReference type="AlphaFoldDB" id="A0A8S1HMK2"/>
<feature type="transmembrane region" description="Helical" evidence="1">
    <location>
        <begin position="164"/>
        <end position="186"/>
    </location>
</feature>
<reference evidence="2" key="1">
    <citation type="submission" date="2020-10" db="EMBL/GenBank/DDBJ databases">
        <authorList>
            <person name="Kikuchi T."/>
        </authorList>
    </citation>
    <scope>NUCLEOTIDE SEQUENCE</scope>
    <source>
        <strain evidence="2">NKZ352</strain>
    </source>
</reference>
<protein>
    <recommendedName>
        <fullName evidence="4">Transmembrane protein</fullName>
    </recommendedName>
</protein>
<proteinExistence type="predicted"/>
<dbReference type="OrthoDB" id="5825830at2759"/>
<evidence type="ECO:0008006" key="4">
    <source>
        <dbReference type="Google" id="ProtNLM"/>
    </source>
</evidence>
<keyword evidence="1" id="KW-0812">Transmembrane</keyword>
<dbReference type="EMBL" id="CAJGYM010000044">
    <property type="protein sequence ID" value="CAD6194390.1"/>
    <property type="molecule type" value="Genomic_DNA"/>
</dbReference>
<evidence type="ECO:0000256" key="1">
    <source>
        <dbReference type="SAM" id="Phobius"/>
    </source>
</evidence>
<name>A0A8S1HMK2_9PELO</name>
<sequence>MTSPRCQADVCCALDGCLTRADATSICWLNTMDPELLDELLANIVATSMDDLRSRLQEALFAAAFRRRFAATTATPSKDSQILDKLIDQLLKPATPSPSHTMSVALETFTTSPVERSAFPRLVTAGELRLLDDADLHVEQKEQNSTVAWTNAAFRTISRVPTPLLVALALLAIFTVVTAVAALVAARIRRRQKFDSARRSHFRRRHMMPDPMTVAGLCNAECGSTASLAALRSTGGISLEQQDRATSVVWTNQRHI</sequence>